<feature type="compositionally biased region" description="Polar residues" evidence="1">
    <location>
        <begin position="434"/>
        <end position="459"/>
    </location>
</feature>
<feature type="compositionally biased region" description="Low complexity" evidence="1">
    <location>
        <begin position="350"/>
        <end position="361"/>
    </location>
</feature>
<protein>
    <submittedName>
        <fullName evidence="3">Uncharacterized protein</fullName>
    </submittedName>
</protein>
<dbReference type="eggNOG" id="ENOG502SG5H">
    <property type="taxonomic scope" value="Eukaryota"/>
</dbReference>
<organism evidence="3 4">
    <name type="scientific">Capronia epimyces CBS 606.96</name>
    <dbReference type="NCBI Taxonomy" id="1182542"/>
    <lineage>
        <taxon>Eukaryota</taxon>
        <taxon>Fungi</taxon>
        <taxon>Dikarya</taxon>
        <taxon>Ascomycota</taxon>
        <taxon>Pezizomycotina</taxon>
        <taxon>Eurotiomycetes</taxon>
        <taxon>Chaetothyriomycetidae</taxon>
        <taxon>Chaetothyriales</taxon>
        <taxon>Herpotrichiellaceae</taxon>
        <taxon>Capronia</taxon>
    </lineage>
</organism>
<feature type="compositionally biased region" description="Basic and acidic residues" evidence="1">
    <location>
        <begin position="460"/>
        <end position="470"/>
    </location>
</feature>
<proteinExistence type="predicted"/>
<name>W9Y5M9_9EURO</name>
<dbReference type="Proteomes" id="UP000019478">
    <property type="component" value="Unassembled WGS sequence"/>
</dbReference>
<evidence type="ECO:0000313" key="4">
    <source>
        <dbReference type="Proteomes" id="UP000019478"/>
    </source>
</evidence>
<feature type="compositionally biased region" description="Polar residues" evidence="1">
    <location>
        <begin position="162"/>
        <end position="172"/>
    </location>
</feature>
<feature type="region of interest" description="Disordered" evidence="1">
    <location>
        <begin position="120"/>
        <end position="490"/>
    </location>
</feature>
<gene>
    <name evidence="3" type="ORF">A1O3_09988</name>
</gene>
<feature type="compositionally biased region" description="Basic and acidic residues" evidence="1">
    <location>
        <begin position="403"/>
        <end position="416"/>
    </location>
</feature>
<feature type="compositionally biased region" description="Basic residues" evidence="1">
    <location>
        <begin position="48"/>
        <end position="59"/>
    </location>
</feature>
<keyword evidence="4" id="KW-1185">Reference proteome</keyword>
<evidence type="ECO:0000313" key="3">
    <source>
        <dbReference type="EMBL" id="EXJ77759.1"/>
    </source>
</evidence>
<evidence type="ECO:0000256" key="1">
    <source>
        <dbReference type="SAM" id="MobiDB-lite"/>
    </source>
</evidence>
<keyword evidence="2" id="KW-0732">Signal</keyword>
<feature type="compositionally biased region" description="Low complexity" evidence="1">
    <location>
        <begin position="180"/>
        <end position="191"/>
    </location>
</feature>
<dbReference type="AlphaFoldDB" id="W9Y5M9"/>
<accession>W9Y5M9</accession>
<dbReference type="RefSeq" id="XP_007738269.1">
    <property type="nucleotide sequence ID" value="XM_007740079.1"/>
</dbReference>
<feature type="compositionally biased region" description="Polar residues" evidence="1">
    <location>
        <begin position="281"/>
        <end position="311"/>
    </location>
</feature>
<reference evidence="3 4" key="1">
    <citation type="submission" date="2013-03" db="EMBL/GenBank/DDBJ databases">
        <title>The Genome Sequence of Capronia epimyces CBS 606.96.</title>
        <authorList>
            <consortium name="The Broad Institute Genomics Platform"/>
            <person name="Cuomo C."/>
            <person name="de Hoog S."/>
            <person name="Gorbushina A."/>
            <person name="Walker B."/>
            <person name="Young S.K."/>
            <person name="Zeng Q."/>
            <person name="Gargeya S."/>
            <person name="Fitzgerald M."/>
            <person name="Haas B."/>
            <person name="Abouelleil A."/>
            <person name="Allen A.W."/>
            <person name="Alvarado L."/>
            <person name="Arachchi H.M."/>
            <person name="Berlin A.M."/>
            <person name="Chapman S.B."/>
            <person name="Gainer-Dewar J."/>
            <person name="Goldberg J."/>
            <person name="Griggs A."/>
            <person name="Gujja S."/>
            <person name="Hansen M."/>
            <person name="Howarth C."/>
            <person name="Imamovic A."/>
            <person name="Ireland A."/>
            <person name="Larimer J."/>
            <person name="McCowan C."/>
            <person name="Murphy C."/>
            <person name="Pearson M."/>
            <person name="Poon T.W."/>
            <person name="Priest M."/>
            <person name="Roberts A."/>
            <person name="Saif S."/>
            <person name="Shea T."/>
            <person name="Sisk P."/>
            <person name="Sykes S."/>
            <person name="Wortman J."/>
            <person name="Nusbaum C."/>
            <person name="Birren B."/>
        </authorList>
    </citation>
    <scope>NUCLEOTIDE SEQUENCE [LARGE SCALE GENOMIC DNA]</scope>
    <source>
        <strain evidence="3 4">CBS 606.96</strain>
    </source>
</reference>
<evidence type="ECO:0000256" key="2">
    <source>
        <dbReference type="SAM" id="SignalP"/>
    </source>
</evidence>
<feature type="region of interest" description="Disordered" evidence="1">
    <location>
        <begin position="37"/>
        <end position="88"/>
    </location>
</feature>
<dbReference type="OrthoDB" id="4150271at2759"/>
<sequence length="490" mass="52949">MWSTTASWVALLALTAALTRYYNPELFNKITGQALTRPETKDQAQKPTAKRLKTKRVHTSRPDTTNSGASTSTTEGKATKRRKLVSAPVDDRVAIATTAGHQVSLPRDEDGSMSNAEFAQQLAKAQAGTKLETPQSQTSNKKGRHAAKQVAQGKQANLRHSGLSTENSSTTGRDADDDLSPVGSPSIGPISTAPTSRAGDVSDMLEAPAAKPTTLRLTDVKESGPKSGPKPVSKAFEPVLSKKQRQRQAKAAEQKALREEADRIHEAKKQQQLRTARLAEGTSNQNKANSFTAKQNAWQAPNRSPQKTVQEPPNAEVAPLLDTFDAGATSSVKSKVPNGAVITEPLSDITNSATETANTNAIRQEVGKKETDALAVSNRERLSRPVLQAQPSWADEVNEEEQDKWATELAKEEKWESVTSKKGKKKAKKDNDTSSEASSSFVRPSTATLSKSVPVSSKENGAKPRIEKANRFQSIEPVLDPSFKDAEWEA</sequence>
<feature type="compositionally biased region" description="Polar residues" evidence="1">
    <location>
        <begin position="62"/>
        <end position="76"/>
    </location>
</feature>
<dbReference type="GeneID" id="19174069"/>
<dbReference type="HOGENOM" id="CLU_562617_0_0_1"/>
<feature type="signal peptide" evidence="2">
    <location>
        <begin position="1"/>
        <end position="21"/>
    </location>
</feature>
<feature type="compositionally biased region" description="Basic and acidic residues" evidence="1">
    <location>
        <begin position="250"/>
        <end position="269"/>
    </location>
</feature>
<dbReference type="EMBL" id="AMGY01000010">
    <property type="protein sequence ID" value="EXJ77759.1"/>
    <property type="molecule type" value="Genomic_DNA"/>
</dbReference>
<feature type="compositionally biased region" description="Basic and acidic residues" evidence="1">
    <location>
        <begin position="365"/>
        <end position="383"/>
    </location>
</feature>
<comment type="caution">
    <text evidence="3">The sequence shown here is derived from an EMBL/GenBank/DDBJ whole genome shotgun (WGS) entry which is preliminary data.</text>
</comment>
<feature type="chain" id="PRO_5004932473" evidence="2">
    <location>
        <begin position="22"/>
        <end position="490"/>
    </location>
</feature>